<evidence type="ECO:0000259" key="2">
    <source>
        <dbReference type="Pfam" id="PF25355"/>
    </source>
</evidence>
<accession>A0A9D2H2U7</accession>
<sequence length="111" mass="12241">MGKFIYSDTVKVEIEDRALAHIHAVIGAKLRRAEPFFFTWRDDSSVGDGRTSVWIHQAQPLVFKFYGSRRPALNPAWVDAFAHTANSPRGLHLVPEPPEPSAPSNDSGASA</sequence>
<dbReference type="InterPro" id="IPR057204">
    <property type="entry name" value="DUF7882"/>
</dbReference>
<evidence type="ECO:0000313" key="4">
    <source>
        <dbReference type="Proteomes" id="UP000824220"/>
    </source>
</evidence>
<feature type="compositionally biased region" description="Polar residues" evidence="1">
    <location>
        <begin position="102"/>
        <end position="111"/>
    </location>
</feature>
<evidence type="ECO:0000313" key="3">
    <source>
        <dbReference type="EMBL" id="HJA03613.1"/>
    </source>
</evidence>
<keyword evidence="3" id="KW-0436">Ligase</keyword>
<proteinExistence type="predicted"/>
<dbReference type="Proteomes" id="UP000824220">
    <property type="component" value="Unassembled WGS sequence"/>
</dbReference>
<organism evidence="3 4">
    <name type="scientific">Candidatus Microbacterium stercoravium</name>
    <dbReference type="NCBI Taxonomy" id="2838697"/>
    <lineage>
        <taxon>Bacteria</taxon>
        <taxon>Bacillati</taxon>
        <taxon>Actinomycetota</taxon>
        <taxon>Actinomycetes</taxon>
        <taxon>Micrococcales</taxon>
        <taxon>Microbacteriaceae</taxon>
        <taxon>Microbacterium</taxon>
    </lineage>
</organism>
<evidence type="ECO:0000256" key="1">
    <source>
        <dbReference type="SAM" id="MobiDB-lite"/>
    </source>
</evidence>
<feature type="domain" description="DUF7882" evidence="2">
    <location>
        <begin position="1"/>
        <end position="96"/>
    </location>
</feature>
<dbReference type="Pfam" id="PF25355">
    <property type="entry name" value="DUF7882"/>
    <property type="match status" value="1"/>
</dbReference>
<reference evidence="3" key="1">
    <citation type="journal article" date="2021" name="PeerJ">
        <title>Extensive microbial diversity within the chicken gut microbiome revealed by metagenomics and culture.</title>
        <authorList>
            <person name="Gilroy R."/>
            <person name="Ravi A."/>
            <person name="Getino M."/>
            <person name="Pursley I."/>
            <person name="Horton D.L."/>
            <person name="Alikhan N.F."/>
            <person name="Baker D."/>
            <person name="Gharbi K."/>
            <person name="Hall N."/>
            <person name="Watson M."/>
            <person name="Adriaenssens E.M."/>
            <person name="Foster-Nyarko E."/>
            <person name="Jarju S."/>
            <person name="Secka A."/>
            <person name="Antonio M."/>
            <person name="Oren A."/>
            <person name="Chaudhuri R.R."/>
            <person name="La Ragione R."/>
            <person name="Hildebrand F."/>
            <person name="Pallen M.J."/>
        </authorList>
    </citation>
    <scope>NUCLEOTIDE SEQUENCE</scope>
    <source>
        <strain evidence="3">ChiHjej8B7-3636</strain>
    </source>
</reference>
<reference evidence="3" key="2">
    <citation type="submission" date="2021-04" db="EMBL/GenBank/DDBJ databases">
        <authorList>
            <person name="Gilroy R."/>
        </authorList>
    </citation>
    <scope>NUCLEOTIDE SEQUENCE</scope>
    <source>
        <strain evidence="3">ChiHjej8B7-3636</strain>
    </source>
</reference>
<dbReference type="EMBL" id="DXAM01000028">
    <property type="protein sequence ID" value="HJA03613.1"/>
    <property type="molecule type" value="Genomic_DNA"/>
</dbReference>
<name>A0A9D2H2U7_9MICO</name>
<comment type="caution">
    <text evidence="3">The sequence shown here is derived from an EMBL/GenBank/DDBJ whole genome shotgun (WGS) entry which is preliminary data.</text>
</comment>
<dbReference type="AlphaFoldDB" id="A0A9D2H2U7"/>
<protein>
    <submittedName>
        <fullName evidence="3">ATP-dependent DNA ligase</fullName>
    </submittedName>
</protein>
<dbReference type="GO" id="GO:0016874">
    <property type="term" value="F:ligase activity"/>
    <property type="evidence" value="ECO:0007669"/>
    <property type="project" value="UniProtKB-KW"/>
</dbReference>
<gene>
    <name evidence="3" type="ORF">H9800_01985</name>
</gene>
<feature type="region of interest" description="Disordered" evidence="1">
    <location>
        <begin position="88"/>
        <end position="111"/>
    </location>
</feature>